<dbReference type="AlphaFoldDB" id="A0A0G1KRC6"/>
<dbReference type="PATRIC" id="fig|1618380.3.peg.290"/>
<dbReference type="InterPro" id="IPR027417">
    <property type="entry name" value="P-loop_NTPase"/>
</dbReference>
<comment type="caution">
    <text evidence="5">The sequence shown here is derived from an EMBL/GenBank/DDBJ whole genome shotgun (WGS) entry which is preliminary data.</text>
</comment>
<comment type="similarity">
    <text evidence="1">Belongs to the ABC transporter superfamily. Ycf16 family.</text>
</comment>
<evidence type="ECO:0000259" key="4">
    <source>
        <dbReference type="PROSITE" id="PS50893"/>
    </source>
</evidence>
<dbReference type="GO" id="GO:0016887">
    <property type="term" value="F:ATP hydrolysis activity"/>
    <property type="evidence" value="ECO:0007669"/>
    <property type="project" value="InterPro"/>
</dbReference>
<dbReference type="NCBIfam" id="TIGR01978">
    <property type="entry name" value="sufC"/>
    <property type="match status" value="1"/>
</dbReference>
<feature type="domain" description="ABC transporter" evidence="4">
    <location>
        <begin position="16"/>
        <end position="255"/>
    </location>
</feature>
<dbReference type="GO" id="GO:0005524">
    <property type="term" value="F:ATP binding"/>
    <property type="evidence" value="ECO:0007669"/>
    <property type="project" value="UniProtKB-KW"/>
</dbReference>
<dbReference type="SMART" id="SM00382">
    <property type="entry name" value="AAA"/>
    <property type="match status" value="1"/>
</dbReference>
<dbReference type="SUPFAM" id="SSF52540">
    <property type="entry name" value="P-loop containing nucleoside triphosphate hydrolases"/>
    <property type="match status" value="1"/>
</dbReference>
<dbReference type="InterPro" id="IPR010230">
    <property type="entry name" value="FeS-cluster_ATPase_SufC"/>
</dbReference>
<sequence>MNYRATAEGRPYTNMLKIKNLKIEVGGKEILKGVDLEVGKGEVVALMGPNGSGKSSLSNTLMGNPNYEITEGEMIFEGKNIGEMSPDERAGLGIFMAFQYPVAIPGVTVREMLITSLRSRGQEVKAIDVKRQVEEIAKELRISEDLLSRGLNEGFSGGEKKKMEILQMKVLQPKLAILDETDSGLDLDAMNFVAFEVQRQIQQTGMSVILITHYQKMLTLINVDKVAVLKKGLVVDRGGKELIEELGKNGYKKYE</sequence>
<evidence type="ECO:0000256" key="1">
    <source>
        <dbReference type="ARBA" id="ARBA00006216"/>
    </source>
</evidence>
<dbReference type="InterPro" id="IPR003439">
    <property type="entry name" value="ABC_transporter-like_ATP-bd"/>
</dbReference>
<dbReference type="PANTHER" id="PTHR43204:SF1">
    <property type="entry name" value="ABC TRANSPORTER I FAMILY MEMBER 6, CHLOROPLASTIC"/>
    <property type="match status" value="1"/>
</dbReference>
<dbReference type="Proteomes" id="UP000034797">
    <property type="component" value="Unassembled WGS sequence"/>
</dbReference>
<dbReference type="CDD" id="cd03217">
    <property type="entry name" value="ABC_FeS_Assembly"/>
    <property type="match status" value="1"/>
</dbReference>
<gene>
    <name evidence="5" type="ORF">UW84_C0017G0017</name>
</gene>
<dbReference type="Pfam" id="PF00005">
    <property type="entry name" value="ABC_tran"/>
    <property type="match status" value="1"/>
</dbReference>
<accession>A0A0G1KRC6</accession>
<protein>
    <submittedName>
        <fullName evidence="5">FeS assembly ATPase SufC</fullName>
    </submittedName>
</protein>
<dbReference type="Gene3D" id="3.40.50.300">
    <property type="entry name" value="P-loop containing nucleotide triphosphate hydrolases"/>
    <property type="match status" value="1"/>
</dbReference>
<dbReference type="PANTHER" id="PTHR43204">
    <property type="entry name" value="ABC TRANSPORTER I FAMILY MEMBER 6, CHLOROPLASTIC"/>
    <property type="match status" value="1"/>
</dbReference>
<dbReference type="EMBL" id="LCJW01000017">
    <property type="protein sequence ID" value="KKT86050.1"/>
    <property type="molecule type" value="Genomic_DNA"/>
</dbReference>
<name>A0A0G1KRC6_9BACT</name>
<evidence type="ECO:0000313" key="6">
    <source>
        <dbReference type="Proteomes" id="UP000034797"/>
    </source>
</evidence>
<evidence type="ECO:0000313" key="5">
    <source>
        <dbReference type="EMBL" id="KKT86050.1"/>
    </source>
</evidence>
<evidence type="ECO:0000256" key="3">
    <source>
        <dbReference type="ARBA" id="ARBA00022840"/>
    </source>
</evidence>
<evidence type="ECO:0000256" key="2">
    <source>
        <dbReference type="ARBA" id="ARBA00022741"/>
    </source>
</evidence>
<keyword evidence="2" id="KW-0547">Nucleotide-binding</keyword>
<dbReference type="PROSITE" id="PS50893">
    <property type="entry name" value="ABC_TRANSPORTER_2"/>
    <property type="match status" value="1"/>
</dbReference>
<reference evidence="5 6" key="1">
    <citation type="journal article" date="2015" name="Nature">
        <title>rRNA introns, odd ribosomes, and small enigmatic genomes across a large radiation of phyla.</title>
        <authorList>
            <person name="Brown C.T."/>
            <person name="Hug L.A."/>
            <person name="Thomas B.C."/>
            <person name="Sharon I."/>
            <person name="Castelle C.J."/>
            <person name="Singh A."/>
            <person name="Wilkins M.J."/>
            <person name="Williams K.H."/>
            <person name="Banfield J.F."/>
        </authorList>
    </citation>
    <scope>NUCLEOTIDE SEQUENCE [LARGE SCALE GENOMIC DNA]</scope>
</reference>
<proteinExistence type="inferred from homology"/>
<dbReference type="InterPro" id="IPR003593">
    <property type="entry name" value="AAA+_ATPase"/>
</dbReference>
<keyword evidence="3" id="KW-0067">ATP-binding</keyword>
<organism evidence="5 6">
    <name type="scientific">Candidatus Collierbacteria bacterium GW2011_GWA2_44_99</name>
    <dbReference type="NCBI Taxonomy" id="1618380"/>
    <lineage>
        <taxon>Bacteria</taxon>
        <taxon>Candidatus Collieribacteriota</taxon>
    </lineage>
</organism>